<gene>
    <name evidence="1" type="ordered locus">Hsero_2008</name>
</gene>
<reference evidence="1 2" key="1">
    <citation type="submission" date="2010-04" db="EMBL/GenBank/DDBJ databases">
        <title>The genome of Herbaspirillum seropedicae SmR1, an endophytic, nitrogen-fixing, plant-growth promoting beta-Proteobacteria.</title>
        <authorList>
            <person name="Pedrosa F.O."/>
            <person name="Monteiro R.A."/>
            <person name="Wassem R."/>
            <person name="Cruz L.M."/>
            <person name="Ayub R.A."/>
            <person name="Colauto N.B."/>
            <person name="Fernandez M.A."/>
            <person name="Fungaro M.H.P."/>
            <person name="Grisard E.C."/>
            <person name="Hungria M."/>
            <person name="Madeira H.M.F."/>
            <person name="Nodari R.O."/>
            <person name="Osaku C.A."/>
            <person name="Petzl-Erler M.L."/>
            <person name="Terenzi H."/>
            <person name="Vieira L.G.E."/>
            <person name="Almeida M.I.M."/>
            <person name="Alves L.R."/>
            <person name="Arantes O.M.N."/>
            <person name="Balsanelli E."/>
            <person name="Barcellos F.G."/>
            <person name="Baura V.A."/>
            <person name="Binde D.R."/>
            <person name="Campo R.J."/>
            <person name="Chubatsu L.S."/>
            <person name="Chueire L.M.O."/>
            <person name="Ciferri R.R."/>
            <person name="Correa L.C."/>
            <person name="da Conceicao Silva J.L."/>
            <person name="Dabul A.N.G."/>
            <person name="Dambros B.P."/>
            <person name="Faoro H."/>
            <person name="Favetti A."/>
            <person name="Friedermann G."/>
            <person name="Furlaneto M.C."/>
            <person name="Gasques L.S."/>
            <person name="Gimenes C.C.T."/>
            <person name="Gioppo N.M.R."/>
            <person name="Glienke-Blanco C."/>
            <person name="Godoy L.P."/>
            <person name="Guerra M.P."/>
            <person name="Karp S."/>
            <person name="Kava-Cordeiro V."/>
            <person name="Margarido V.P."/>
            <person name="Mathioni S.M."/>
            <person name="Menck-Soares M.A."/>
            <person name="Murace N.K."/>
            <person name="Nicolas M.F."/>
            <person name="Oliveira C.E.C."/>
            <person name="Pagnan N.A.B."/>
            <person name="Pamphile J.A."/>
            <person name="Patussi E.V."/>
            <person name="Pereira L.F.P."/>
            <person name="Pereira-Ferrari L."/>
            <person name="Pinto F.G.S."/>
            <person name="Precoma C."/>
            <person name="Prioli A.J."/>
            <person name="Prioli S.M.A.P."/>
            <person name="Raittz R.T."/>
            <person name="Ramos H.J.O."/>
            <person name="Ribeiro E.M.S.F."/>
            <person name="Rigo L.U."/>
            <person name="Rocha C.L.M.S.C."/>
            <person name="Rocha S.N."/>
            <person name="Santos K."/>
            <person name="Satori D."/>
            <person name="Silva A.G."/>
            <person name="Simao R.C.G."/>
            <person name="Soares M.A.M."/>
            <person name="Souza E.M."/>
            <person name="Steffens M.B.R."/>
            <person name="Steindel M."/>
            <person name="Tadra-Sfeir M.Z."/>
            <person name="Takahashi E.K."/>
            <person name="Torres R.A."/>
            <person name="Valle J.S."/>
            <person name="Vernal J.I."/>
            <person name="Vilas-Boas L.A."/>
            <person name="Watanabe M.A.E."/>
            <person name="Weiss V.A."/>
            <person name="Yates M.A."/>
            <person name="Souza E.M."/>
        </authorList>
    </citation>
    <scope>NUCLEOTIDE SEQUENCE [LARGE SCALE GENOMIC DNA]</scope>
    <source>
        <strain evidence="1 2">SmR1</strain>
    </source>
</reference>
<dbReference type="EMBL" id="CP002039">
    <property type="protein sequence ID" value="ADJ63509.1"/>
    <property type="molecule type" value="Genomic_DNA"/>
</dbReference>
<sequence>MRRIEDHVLGKLRQRIAVDGFGTLLAGPPVGVGQGRAQALLEGRIPEDGLEEELIRAIGVMAEAHEARMLADVVEHVAAGLASDGPPLRTRRRLQRAEGAPEIAARQVGVDEVLQHPAIAVHGRTAAYPVVLQPAQALAVLFIGHGKGIHVVGPALARKEAGDVSGRLHRQRSAAEQDDAVGRAQGLHRLAHQPQRGFHQREMRPCAIDAIAAEVQVRIAVGQSQEGRDVGLAVNVQEEMGLRGGRRMRGCIGLRLVTVELGHERVQQARIVVGQDQVGDVHRVVLHAGS</sequence>
<dbReference type="AlphaFoldDB" id="D8ISG5"/>
<protein>
    <submittedName>
        <fullName evidence="1">Uncharacterized protein</fullName>
    </submittedName>
</protein>
<dbReference type="HOGENOM" id="CLU_959002_0_0_4"/>
<name>D8ISG5_HERSS</name>
<keyword evidence="2" id="KW-1185">Reference proteome</keyword>
<proteinExistence type="predicted"/>
<accession>D8ISG5</accession>
<dbReference type="Proteomes" id="UP000000329">
    <property type="component" value="Chromosome"/>
</dbReference>
<evidence type="ECO:0000313" key="2">
    <source>
        <dbReference type="Proteomes" id="UP000000329"/>
    </source>
</evidence>
<dbReference type="STRING" id="757424.Hsero_2008"/>
<evidence type="ECO:0000313" key="1">
    <source>
        <dbReference type="EMBL" id="ADJ63509.1"/>
    </source>
</evidence>
<dbReference type="KEGG" id="hse:Hsero_2008"/>
<organism evidence="1 2">
    <name type="scientific">Herbaspirillum seropedicae (strain SmR1)</name>
    <dbReference type="NCBI Taxonomy" id="757424"/>
    <lineage>
        <taxon>Bacteria</taxon>
        <taxon>Pseudomonadati</taxon>
        <taxon>Pseudomonadota</taxon>
        <taxon>Betaproteobacteria</taxon>
        <taxon>Burkholderiales</taxon>
        <taxon>Oxalobacteraceae</taxon>
        <taxon>Herbaspirillum</taxon>
    </lineage>
</organism>